<evidence type="ECO:0000256" key="8">
    <source>
        <dbReference type="ARBA" id="ARBA00023049"/>
    </source>
</evidence>
<dbReference type="Pfam" id="PF00095">
    <property type="entry name" value="WAP"/>
    <property type="match status" value="1"/>
</dbReference>
<dbReference type="InterPro" id="IPR008197">
    <property type="entry name" value="WAP_dom"/>
</dbReference>
<dbReference type="AlphaFoldDB" id="A0A194QKA5"/>
<evidence type="ECO:0000256" key="9">
    <source>
        <dbReference type="ARBA" id="ARBA00023288"/>
    </source>
</evidence>
<keyword evidence="3" id="KW-0472">Membrane</keyword>
<evidence type="ECO:0000256" key="7">
    <source>
        <dbReference type="ARBA" id="ARBA00022833"/>
    </source>
</evidence>
<dbReference type="SUPFAM" id="SSF57256">
    <property type="entry name" value="Elafin-like"/>
    <property type="match status" value="1"/>
</dbReference>
<feature type="active site" description="Proton acceptor" evidence="10">
    <location>
        <position position="349"/>
    </location>
</feature>
<keyword evidence="9" id="KW-0449">Lipoprotein</keyword>
<keyword evidence="3" id="KW-0325">Glycoprotein</keyword>
<dbReference type="PANTHER" id="PTHR11533">
    <property type="entry name" value="PROTEASE M1 ZINC METALLOPROTEASE"/>
    <property type="match status" value="1"/>
</dbReference>
<dbReference type="Gene3D" id="4.10.75.10">
    <property type="entry name" value="Elafin-like"/>
    <property type="match status" value="1"/>
</dbReference>
<evidence type="ECO:0000256" key="10">
    <source>
        <dbReference type="PIRSR" id="PIRSR634016-1"/>
    </source>
</evidence>
<comment type="cofactor">
    <cofactor evidence="11">
        <name>Zn(2+)</name>
        <dbReference type="ChEBI" id="CHEBI:29105"/>
    </cofactor>
    <text evidence="11">Binds 1 zinc ion per subunit.</text>
</comment>
<feature type="chain" id="PRO_5008264416" evidence="12">
    <location>
        <begin position="19"/>
        <end position="1033"/>
    </location>
</feature>
<dbReference type="Pfam" id="PF17900">
    <property type="entry name" value="Peptidase_M1_N"/>
    <property type="match status" value="1"/>
</dbReference>
<dbReference type="GO" id="GO:0005615">
    <property type="term" value="C:extracellular space"/>
    <property type="evidence" value="ECO:0007669"/>
    <property type="project" value="TreeGrafter"/>
</dbReference>
<keyword evidence="8" id="KW-0482">Metalloprotease</keyword>
<dbReference type="InterPro" id="IPR027268">
    <property type="entry name" value="Peptidase_M4/M1_CTD_sf"/>
</dbReference>
<evidence type="ECO:0000256" key="5">
    <source>
        <dbReference type="ARBA" id="ARBA00022723"/>
    </source>
</evidence>
<evidence type="ECO:0000256" key="1">
    <source>
        <dbReference type="ARBA" id="ARBA00004609"/>
    </source>
</evidence>
<keyword evidence="14" id="KW-0031">Aminopeptidase</keyword>
<dbReference type="PROSITE" id="PS51390">
    <property type="entry name" value="WAP"/>
    <property type="match status" value="1"/>
</dbReference>
<dbReference type="CDD" id="cd00199">
    <property type="entry name" value="WAP"/>
    <property type="match status" value="1"/>
</dbReference>
<keyword evidence="12" id="KW-0732">Signal</keyword>
<dbReference type="Pfam" id="PF11838">
    <property type="entry name" value="ERAP1_C"/>
    <property type="match status" value="1"/>
</dbReference>
<evidence type="ECO:0000256" key="12">
    <source>
        <dbReference type="SAM" id="SignalP"/>
    </source>
</evidence>
<dbReference type="PANTHER" id="PTHR11533:SF18">
    <property type="entry name" value="FI02158P"/>
    <property type="match status" value="1"/>
</dbReference>
<dbReference type="GO" id="GO:0004177">
    <property type="term" value="F:aminopeptidase activity"/>
    <property type="evidence" value="ECO:0007669"/>
    <property type="project" value="UniProtKB-KW"/>
</dbReference>
<dbReference type="Proteomes" id="UP000053240">
    <property type="component" value="Unassembled WGS sequence"/>
</dbReference>
<name>A0A194QKA5_PAPMA</name>
<dbReference type="Pfam" id="PF01433">
    <property type="entry name" value="Peptidase_M1"/>
    <property type="match status" value="1"/>
</dbReference>
<dbReference type="InterPro" id="IPR034016">
    <property type="entry name" value="M1_APN-typ"/>
</dbReference>
<reference evidence="14 15" key="1">
    <citation type="journal article" date="2015" name="Nat. Commun.">
        <title>Outbred genome sequencing and CRISPR/Cas9 gene editing in butterflies.</title>
        <authorList>
            <person name="Li X."/>
            <person name="Fan D."/>
            <person name="Zhang W."/>
            <person name="Liu G."/>
            <person name="Zhang L."/>
            <person name="Zhao L."/>
            <person name="Fang X."/>
            <person name="Chen L."/>
            <person name="Dong Y."/>
            <person name="Chen Y."/>
            <person name="Ding Y."/>
            <person name="Zhao R."/>
            <person name="Feng M."/>
            <person name="Zhu Y."/>
            <person name="Feng Y."/>
            <person name="Jiang X."/>
            <person name="Zhu D."/>
            <person name="Xiang H."/>
            <person name="Feng X."/>
            <person name="Li S."/>
            <person name="Wang J."/>
            <person name="Zhang G."/>
            <person name="Kronforst M.R."/>
            <person name="Wang W."/>
        </authorList>
    </citation>
    <scope>NUCLEOTIDE SEQUENCE [LARGE SCALE GENOMIC DNA]</scope>
    <source>
        <strain evidence="14">Ya'a_city_454_Pm</strain>
        <tissue evidence="14">Whole body</tissue>
    </source>
</reference>
<evidence type="ECO:0000313" key="15">
    <source>
        <dbReference type="Proteomes" id="UP000053240"/>
    </source>
</evidence>
<dbReference type="InterPro" id="IPR050344">
    <property type="entry name" value="Peptidase_M1_aminopeptidases"/>
</dbReference>
<dbReference type="InterPro" id="IPR036645">
    <property type="entry name" value="Elafin-like_sf"/>
</dbReference>
<dbReference type="PRINTS" id="PR00756">
    <property type="entry name" value="ALADIPTASE"/>
</dbReference>
<dbReference type="InterPro" id="IPR001930">
    <property type="entry name" value="Peptidase_M1"/>
</dbReference>
<evidence type="ECO:0000259" key="13">
    <source>
        <dbReference type="PROSITE" id="PS51390"/>
    </source>
</evidence>
<keyword evidence="4" id="KW-0645">Protease</keyword>
<sequence length="1033" mass="118675">MLGRVYILTLCVLATSTSQPDEVAPHIIKTRSIDLSNAHSLAMETRLEKSVLPTGYNLSLEPRIEDAAYEGYVAINLTWASETDEITLHVSPEVEIINTTVKVWLEDSKEPRELRIKDIDPDTKKSTILFQVDRLLPTDTKGIIEMTFKGKMETTTSEGFFKSTYKTEQDRERTVVATQLRPNNARRVFPCFDEPEFKAPFDVSVVRPWNMVALSNMEIDRVENITGEPEAVRVFFKRSPPMSTFTLGLVIADIAKLGNFTNFDDGSSNITIQFWGRDGYMEVLNEALFRINYIMNVINVYDWPALPISKLDIVALPNYQGVKPADNWGLIVFKESDLNNEGYIQLAQEVLHQWLGGLVTPAWWSDAHINKALVGYLAVEAAFMINGGCEMDGKWPMTVLYSLYYEYSKRYPHSRITGMKQETMSTKIELLFRMFNYTLGENVFRSGVRKFLIERAYKTFDSDFLWHCLNAEYAVSHGEHQIDVKTIAQSWIEKDRLPLITVIRNYNNRTAIIKQKLYLRERPHDVPDAEQMLWWIPLIVSRGDNNFFPNVVTWMNGPVYSLQHAPNDDIFILVNPDEIAPCPVNYDEHNWNLIANSLQHEQQGMLTPLSRAKVLHDAWNLAFAGELSFATALNMTLFLKREKHHIVWDPVFTMIDHIARHVWDIRDKFNAYIISLLRPMYEELEKKKESDDMKIYQKNLRAHLKTFLCQAGYEPCIQEAQEQYRKWMNAPNPDEGNPVSDRYFCPVFRWGTEEEWEFGLQRVINFPHSRKQSERTYLLKTLAGCLRDKTKIMRLLNITLLEGNGNFTEMDLFLINNMFANSPQAYTTLLQFISDHWDIIRERYNTKSNLWSHLISTATSHFTTESGLELVTKLHTAHKGEFGPAEHIIDKSIKNIKEESQWSAQNLPIMEKWLDNYLHINVSVAAVLCMDGSCPPTLPVAVCEAACGPKRPCESTQLCCPTECGGSICVDPMTKRHFVNYVKEGKCPEQPHGMWSCSHTCTTDADCPRALKCCVNRCGALTCRMPSFPNVPM</sequence>
<keyword evidence="6" id="KW-0378">Hydrolase</keyword>
<dbReference type="InParanoid" id="A0A194QKA5"/>
<dbReference type="InterPro" id="IPR042097">
    <property type="entry name" value="Aminopeptidase_N-like_N_sf"/>
</dbReference>
<dbReference type="CDD" id="cd09601">
    <property type="entry name" value="M1_APN-Q_like"/>
    <property type="match status" value="1"/>
</dbReference>
<keyword evidence="15" id="KW-1185">Reference proteome</keyword>
<dbReference type="GO" id="GO:0030414">
    <property type="term" value="F:peptidase inhibitor activity"/>
    <property type="evidence" value="ECO:0007669"/>
    <property type="project" value="InterPro"/>
</dbReference>
<dbReference type="GO" id="GO:0006508">
    <property type="term" value="P:proteolysis"/>
    <property type="evidence" value="ECO:0007669"/>
    <property type="project" value="UniProtKB-KW"/>
</dbReference>
<dbReference type="InterPro" id="IPR024571">
    <property type="entry name" value="ERAP1-like_C_dom"/>
</dbReference>
<keyword evidence="7 11" id="KW-0862">Zinc</keyword>
<evidence type="ECO:0000256" key="6">
    <source>
        <dbReference type="ARBA" id="ARBA00022801"/>
    </source>
</evidence>
<dbReference type="FunCoup" id="A0A194QKA5">
    <property type="interactions" value="42"/>
</dbReference>
<comment type="similarity">
    <text evidence="2">Belongs to the peptidase M1 family.</text>
</comment>
<comment type="subcellular location">
    <subcellularLocation>
        <location evidence="1">Cell membrane</location>
        <topology evidence="1">Lipid-anchor</topology>
        <topology evidence="1">GPI-anchor</topology>
    </subcellularLocation>
</comment>
<evidence type="ECO:0000256" key="3">
    <source>
        <dbReference type="ARBA" id="ARBA00022622"/>
    </source>
</evidence>
<dbReference type="GO" id="GO:0005737">
    <property type="term" value="C:cytoplasm"/>
    <property type="evidence" value="ECO:0007669"/>
    <property type="project" value="TreeGrafter"/>
</dbReference>
<gene>
    <name evidence="14" type="ORF">RR48_14409</name>
</gene>
<dbReference type="GO" id="GO:0098552">
    <property type="term" value="C:side of membrane"/>
    <property type="evidence" value="ECO:0007669"/>
    <property type="project" value="UniProtKB-KW"/>
</dbReference>
<evidence type="ECO:0000256" key="4">
    <source>
        <dbReference type="ARBA" id="ARBA00022670"/>
    </source>
</evidence>
<keyword evidence="3" id="KW-0336">GPI-anchor</keyword>
<dbReference type="GO" id="GO:0005886">
    <property type="term" value="C:plasma membrane"/>
    <property type="evidence" value="ECO:0007669"/>
    <property type="project" value="UniProtKB-SubCell"/>
</dbReference>
<dbReference type="SMART" id="SM00217">
    <property type="entry name" value="WAP"/>
    <property type="match status" value="1"/>
</dbReference>
<dbReference type="Gene3D" id="2.60.40.1730">
    <property type="entry name" value="tricorn interacting facor f3 domain"/>
    <property type="match status" value="1"/>
</dbReference>
<keyword evidence="5 11" id="KW-0479">Metal-binding</keyword>
<evidence type="ECO:0000313" key="14">
    <source>
        <dbReference type="EMBL" id="KPJ05967.1"/>
    </source>
</evidence>
<feature type="domain" description="WAP" evidence="13">
    <location>
        <begin position="980"/>
        <end position="1027"/>
    </location>
</feature>
<feature type="signal peptide" evidence="12">
    <location>
        <begin position="1"/>
        <end position="18"/>
    </location>
</feature>
<dbReference type="GO" id="GO:0008270">
    <property type="term" value="F:zinc ion binding"/>
    <property type="evidence" value="ECO:0007669"/>
    <property type="project" value="InterPro"/>
</dbReference>
<dbReference type="SUPFAM" id="SSF55486">
    <property type="entry name" value="Metalloproteases ('zincins'), catalytic domain"/>
    <property type="match status" value="1"/>
</dbReference>
<dbReference type="InterPro" id="IPR045357">
    <property type="entry name" value="Aminopeptidase_N-like_N"/>
</dbReference>
<dbReference type="SUPFAM" id="SSF63737">
    <property type="entry name" value="Leukotriene A4 hydrolase N-terminal domain"/>
    <property type="match status" value="1"/>
</dbReference>
<dbReference type="Gene3D" id="2.60.40.1910">
    <property type="match status" value="1"/>
</dbReference>
<dbReference type="InterPro" id="IPR014782">
    <property type="entry name" value="Peptidase_M1_dom"/>
</dbReference>
<dbReference type="GO" id="GO:0008237">
    <property type="term" value="F:metallopeptidase activity"/>
    <property type="evidence" value="ECO:0007669"/>
    <property type="project" value="UniProtKB-KW"/>
</dbReference>
<dbReference type="EMBL" id="KQ461198">
    <property type="protein sequence ID" value="KPJ05967.1"/>
    <property type="molecule type" value="Genomic_DNA"/>
</dbReference>
<dbReference type="Gene3D" id="1.10.390.10">
    <property type="entry name" value="Neutral Protease Domain 2"/>
    <property type="match status" value="1"/>
</dbReference>
<dbReference type="Gene3D" id="1.25.50.20">
    <property type="match status" value="1"/>
</dbReference>
<evidence type="ECO:0000256" key="11">
    <source>
        <dbReference type="PIRSR" id="PIRSR634016-3"/>
    </source>
</evidence>
<feature type="binding site" evidence="11">
    <location>
        <position position="352"/>
    </location>
    <ligand>
        <name>Zn(2+)</name>
        <dbReference type="ChEBI" id="CHEBI:29105"/>
        <note>catalytic</note>
    </ligand>
</feature>
<proteinExistence type="inferred from homology"/>
<organism evidence="14 15">
    <name type="scientific">Papilio machaon</name>
    <name type="common">Old World swallowtail butterfly</name>
    <dbReference type="NCBI Taxonomy" id="76193"/>
    <lineage>
        <taxon>Eukaryota</taxon>
        <taxon>Metazoa</taxon>
        <taxon>Ecdysozoa</taxon>
        <taxon>Arthropoda</taxon>
        <taxon>Hexapoda</taxon>
        <taxon>Insecta</taxon>
        <taxon>Pterygota</taxon>
        <taxon>Neoptera</taxon>
        <taxon>Endopterygota</taxon>
        <taxon>Lepidoptera</taxon>
        <taxon>Glossata</taxon>
        <taxon>Ditrysia</taxon>
        <taxon>Papilionoidea</taxon>
        <taxon>Papilionidae</taxon>
        <taxon>Papilioninae</taxon>
        <taxon>Papilio</taxon>
    </lineage>
</organism>
<protein>
    <submittedName>
        <fullName evidence="14">Endoplasmic reticulum aminopeptidase 2</fullName>
    </submittedName>
</protein>
<evidence type="ECO:0000256" key="2">
    <source>
        <dbReference type="ARBA" id="ARBA00010136"/>
    </source>
</evidence>
<accession>A0A194QKA5</accession>
<dbReference type="FunFam" id="1.25.50.20:FF:000005">
    <property type="entry name" value="Aminopeptidase N-like protein"/>
    <property type="match status" value="1"/>
</dbReference>